<keyword evidence="4" id="KW-1185">Reference proteome</keyword>
<dbReference type="EMBL" id="JAWDJX010000003">
    <property type="protein sequence ID" value="KAK3057585.1"/>
    <property type="molecule type" value="Genomic_DNA"/>
</dbReference>
<dbReference type="AlphaFoldDB" id="A0AAJ0LW08"/>
<organism evidence="3 4">
    <name type="scientific">Extremus antarcticus</name>
    <dbReference type="NCBI Taxonomy" id="702011"/>
    <lineage>
        <taxon>Eukaryota</taxon>
        <taxon>Fungi</taxon>
        <taxon>Dikarya</taxon>
        <taxon>Ascomycota</taxon>
        <taxon>Pezizomycotina</taxon>
        <taxon>Dothideomycetes</taxon>
        <taxon>Dothideomycetidae</taxon>
        <taxon>Mycosphaerellales</taxon>
        <taxon>Extremaceae</taxon>
        <taxon>Extremus</taxon>
    </lineage>
</organism>
<feature type="region of interest" description="Disordered" evidence="2">
    <location>
        <begin position="262"/>
        <end position="320"/>
    </location>
</feature>
<sequence>MATTNDNQNDHTASTTSAIEDVSDMFKTAGQNRVSNDEKFIARANMNDCASFGVFVVRPTLVNKEDEKAVAGYLMLENVEKLRDLVARRFGLFESHYRHHESGYHNDDLAPRTGNTRLSLKILLRDLTSKLVRIEDFVPDKDTTFKNTMSWFICKDVAQTQDSKAQPGVANSRRFTIIVMRHAFMLFKAEPLSFPSRAEPSTPLHNIWFDAVCPENISRAVLPLSMTRIKRHKMGMSAFRKLVCEGPNPALSTATLFKYYPGPTPHHATQPELSHVQQSSSSATGNDKKHSSTDIDREDTPAAKRNKASVLGEDSARANSNELDDMQVLVAENSRPKLINEQQAARLEAADKKIKAAEDAAQAAEEKVGAFASECEEVKVERDRQAARLQQIEALFKSS</sequence>
<protein>
    <submittedName>
        <fullName evidence="3">Uncharacterized protein</fullName>
    </submittedName>
</protein>
<feature type="coiled-coil region" evidence="1">
    <location>
        <begin position="340"/>
        <end position="395"/>
    </location>
</feature>
<dbReference type="Proteomes" id="UP001271007">
    <property type="component" value="Unassembled WGS sequence"/>
</dbReference>
<evidence type="ECO:0000313" key="3">
    <source>
        <dbReference type="EMBL" id="KAK3057585.1"/>
    </source>
</evidence>
<gene>
    <name evidence="3" type="ORF">LTR09_001769</name>
</gene>
<proteinExistence type="predicted"/>
<keyword evidence="1" id="KW-0175">Coiled coil</keyword>
<evidence type="ECO:0000313" key="4">
    <source>
        <dbReference type="Proteomes" id="UP001271007"/>
    </source>
</evidence>
<feature type="compositionally biased region" description="Basic and acidic residues" evidence="2">
    <location>
        <begin position="286"/>
        <end position="302"/>
    </location>
</feature>
<comment type="caution">
    <text evidence="3">The sequence shown here is derived from an EMBL/GenBank/DDBJ whole genome shotgun (WGS) entry which is preliminary data.</text>
</comment>
<evidence type="ECO:0000256" key="2">
    <source>
        <dbReference type="SAM" id="MobiDB-lite"/>
    </source>
</evidence>
<reference evidence="3" key="1">
    <citation type="submission" date="2023-04" db="EMBL/GenBank/DDBJ databases">
        <title>Black Yeasts Isolated from many extreme environments.</title>
        <authorList>
            <person name="Coleine C."/>
            <person name="Stajich J.E."/>
            <person name="Selbmann L."/>
        </authorList>
    </citation>
    <scope>NUCLEOTIDE SEQUENCE</scope>
    <source>
        <strain evidence="3">CCFEE 5312</strain>
    </source>
</reference>
<feature type="compositionally biased region" description="Polar residues" evidence="2">
    <location>
        <begin position="271"/>
        <end position="285"/>
    </location>
</feature>
<evidence type="ECO:0000256" key="1">
    <source>
        <dbReference type="SAM" id="Coils"/>
    </source>
</evidence>
<name>A0AAJ0LW08_9PEZI</name>
<accession>A0AAJ0LW08</accession>